<dbReference type="SUPFAM" id="SSF48403">
    <property type="entry name" value="Ankyrin repeat"/>
    <property type="match status" value="2"/>
</dbReference>
<name>A0AAN9VL65_9ORTH</name>
<accession>A0AAN9VL65</accession>
<dbReference type="GO" id="GO:0005216">
    <property type="term" value="F:monoatomic ion channel activity"/>
    <property type="evidence" value="ECO:0007669"/>
    <property type="project" value="InterPro"/>
</dbReference>
<dbReference type="InterPro" id="IPR002110">
    <property type="entry name" value="Ankyrin_rpt"/>
</dbReference>
<evidence type="ECO:0000313" key="15">
    <source>
        <dbReference type="Proteomes" id="UP001378592"/>
    </source>
</evidence>
<dbReference type="AlphaFoldDB" id="A0AAN9VL65"/>
<evidence type="ECO:0000256" key="10">
    <source>
        <dbReference type="ARBA" id="ARBA00023303"/>
    </source>
</evidence>
<gene>
    <name evidence="14" type="ORF">R5R35_011407</name>
</gene>
<evidence type="ECO:0000256" key="8">
    <source>
        <dbReference type="ARBA" id="ARBA00023065"/>
    </source>
</evidence>
<dbReference type="Proteomes" id="UP001378592">
    <property type="component" value="Unassembled WGS sequence"/>
</dbReference>
<keyword evidence="10" id="KW-0407">Ion channel</keyword>
<evidence type="ECO:0000259" key="13">
    <source>
        <dbReference type="Pfam" id="PF00520"/>
    </source>
</evidence>
<dbReference type="PROSITE" id="PS50297">
    <property type="entry name" value="ANK_REP_REGION"/>
    <property type="match status" value="2"/>
</dbReference>
<evidence type="ECO:0000256" key="5">
    <source>
        <dbReference type="ARBA" id="ARBA00022737"/>
    </source>
</evidence>
<dbReference type="Pfam" id="PF12796">
    <property type="entry name" value="Ank_2"/>
    <property type="match status" value="3"/>
</dbReference>
<keyword evidence="2" id="KW-0813">Transport</keyword>
<dbReference type="GO" id="GO:0034703">
    <property type="term" value="C:cation channel complex"/>
    <property type="evidence" value="ECO:0007669"/>
    <property type="project" value="UniProtKB-ARBA"/>
</dbReference>
<evidence type="ECO:0000256" key="2">
    <source>
        <dbReference type="ARBA" id="ARBA00022448"/>
    </source>
</evidence>
<keyword evidence="8" id="KW-0406">Ion transport</keyword>
<evidence type="ECO:0000256" key="9">
    <source>
        <dbReference type="ARBA" id="ARBA00023136"/>
    </source>
</evidence>
<dbReference type="InterPro" id="IPR005821">
    <property type="entry name" value="Ion_trans_dom"/>
</dbReference>
<feature type="repeat" description="ANK" evidence="11">
    <location>
        <begin position="552"/>
        <end position="584"/>
    </location>
</feature>
<evidence type="ECO:0000313" key="14">
    <source>
        <dbReference type="EMBL" id="KAK7792402.1"/>
    </source>
</evidence>
<organism evidence="14 15">
    <name type="scientific">Gryllus longicercus</name>
    <dbReference type="NCBI Taxonomy" id="2509291"/>
    <lineage>
        <taxon>Eukaryota</taxon>
        <taxon>Metazoa</taxon>
        <taxon>Ecdysozoa</taxon>
        <taxon>Arthropoda</taxon>
        <taxon>Hexapoda</taxon>
        <taxon>Insecta</taxon>
        <taxon>Pterygota</taxon>
        <taxon>Neoptera</taxon>
        <taxon>Polyneoptera</taxon>
        <taxon>Orthoptera</taxon>
        <taxon>Ensifera</taxon>
        <taxon>Gryllidea</taxon>
        <taxon>Grylloidea</taxon>
        <taxon>Gryllidae</taxon>
        <taxon>Gryllinae</taxon>
        <taxon>Gryllus</taxon>
    </lineage>
</organism>
<reference evidence="14 15" key="1">
    <citation type="submission" date="2024-03" db="EMBL/GenBank/DDBJ databases">
        <title>The genome assembly and annotation of the cricket Gryllus longicercus Weissman &amp; Gray.</title>
        <authorList>
            <person name="Szrajer S."/>
            <person name="Gray D."/>
            <person name="Ylla G."/>
        </authorList>
    </citation>
    <scope>NUCLEOTIDE SEQUENCE [LARGE SCALE GENOMIC DNA]</scope>
    <source>
        <strain evidence="14">DAG 2021-001</strain>
        <tissue evidence="14">Whole body minus gut</tissue>
    </source>
</reference>
<keyword evidence="4 12" id="KW-0812">Transmembrane</keyword>
<evidence type="ECO:0000256" key="3">
    <source>
        <dbReference type="ARBA" id="ARBA00022606"/>
    </source>
</evidence>
<feature type="transmembrane region" description="Helical" evidence="12">
    <location>
        <begin position="746"/>
        <end position="766"/>
    </location>
</feature>
<feature type="transmembrane region" description="Helical" evidence="12">
    <location>
        <begin position="918"/>
        <end position="940"/>
    </location>
</feature>
<dbReference type="Gene3D" id="1.10.287.70">
    <property type="match status" value="1"/>
</dbReference>
<dbReference type="InterPro" id="IPR052076">
    <property type="entry name" value="TRP_cation_channel"/>
</dbReference>
<keyword evidence="5" id="KW-0677">Repeat</keyword>
<evidence type="ECO:0000256" key="6">
    <source>
        <dbReference type="ARBA" id="ARBA00022989"/>
    </source>
</evidence>
<feature type="transmembrane region" description="Helical" evidence="12">
    <location>
        <begin position="852"/>
        <end position="870"/>
    </location>
</feature>
<feature type="transmembrane region" description="Helical" evidence="12">
    <location>
        <begin position="786"/>
        <end position="805"/>
    </location>
</feature>
<keyword evidence="3" id="KW-0716">Sensory transduction</keyword>
<dbReference type="InterPro" id="IPR036770">
    <property type="entry name" value="Ankyrin_rpt-contain_sf"/>
</dbReference>
<keyword evidence="15" id="KW-1185">Reference proteome</keyword>
<feature type="transmembrane region" description="Helical" evidence="12">
    <location>
        <begin position="707"/>
        <end position="726"/>
    </location>
</feature>
<feature type="domain" description="Ion transport" evidence="13">
    <location>
        <begin position="715"/>
        <end position="949"/>
    </location>
</feature>
<proteinExistence type="predicted"/>
<dbReference type="EMBL" id="JAZDUA010000450">
    <property type="protein sequence ID" value="KAK7792402.1"/>
    <property type="molecule type" value="Genomic_DNA"/>
</dbReference>
<keyword evidence="7 11" id="KW-0040">ANK repeat</keyword>
<dbReference type="PANTHER" id="PTHR47143:SF4">
    <property type="entry name" value="TRANSIENT RECEPTOR POTENTIAL CATION CHANNEL PROTEIN PAINLESS"/>
    <property type="match status" value="1"/>
</dbReference>
<evidence type="ECO:0000256" key="12">
    <source>
        <dbReference type="SAM" id="Phobius"/>
    </source>
</evidence>
<dbReference type="Gene3D" id="1.25.40.20">
    <property type="entry name" value="Ankyrin repeat-containing domain"/>
    <property type="match status" value="3"/>
</dbReference>
<protein>
    <recommendedName>
        <fullName evidence="13">Ion transport domain-containing protein</fullName>
    </recommendedName>
</protein>
<dbReference type="PROSITE" id="PS50088">
    <property type="entry name" value="ANK_REPEAT"/>
    <property type="match status" value="3"/>
</dbReference>
<evidence type="ECO:0000256" key="1">
    <source>
        <dbReference type="ARBA" id="ARBA00004141"/>
    </source>
</evidence>
<feature type="repeat" description="ANK" evidence="11">
    <location>
        <begin position="267"/>
        <end position="300"/>
    </location>
</feature>
<evidence type="ECO:0000256" key="4">
    <source>
        <dbReference type="ARBA" id="ARBA00022692"/>
    </source>
</evidence>
<feature type="repeat" description="ANK" evidence="11">
    <location>
        <begin position="481"/>
        <end position="513"/>
    </location>
</feature>
<keyword evidence="9 12" id="KW-0472">Membrane</keyword>
<evidence type="ECO:0000256" key="7">
    <source>
        <dbReference type="ARBA" id="ARBA00023043"/>
    </source>
</evidence>
<evidence type="ECO:0000256" key="11">
    <source>
        <dbReference type="PROSITE-ProRule" id="PRU00023"/>
    </source>
</evidence>
<comment type="caution">
    <text evidence="14">The sequence shown here is derived from an EMBL/GenBank/DDBJ whole genome shotgun (WGS) entry which is preliminary data.</text>
</comment>
<dbReference type="Pfam" id="PF00520">
    <property type="entry name" value="Ion_trans"/>
    <property type="match status" value="1"/>
</dbReference>
<dbReference type="PANTHER" id="PTHR47143">
    <property type="entry name" value="TRANSIENT RECEPTOR POTENTIAL CATION CHANNEL PROTEIN PAINLESS"/>
    <property type="match status" value="1"/>
</dbReference>
<sequence length="1085" mass="123166">MAGDGQETPQDKSLQDQLLDALLQGELQDFRRLLAHPRVNPNHRYGKPHFGTCLELACRQRGRHEFVRELLAKVKPNVNKIFPEPLHYAAGRGNAGALELLLHDKRTRVNAQDSAGRTALHYVAKSFPAGEESADYERCLTLLLAHPDVDANRANHKGFTPIHEAALQAGKHAVQAFLLHAKQDLDLDSARGHGRTARQAIVERFPELKNSLPENQKDITCGRRDPQSRLIVELQERNLENFCQLLLQVDTEGSIVADPNYQYGKPINATCLELASKEQDSEEFIKALLRAGADPNVVNPLTEKSPIHVASENANAGALKILIDHKTTNINSTDSHGRTALHYIASRRIGEDKRDQDCLSMLLAHPDVNINIADNDGVTPILSAALADNKACVETMLKLKAEFLDLHNVKLNGEKTVWNVITEIYPDLSHLLPNYSYSVYALQPTVHSQLIQHLHKRQTKEFIEKITLHNRENEYVNDGDGSYTFLQYACKHGLHDVVEILLKNGADPNQTLENNRWPPIVISCSRRHHNILMLFLNLPSNRKLDIDATDMKGNTALHYAAKHGDLNSVLALLSHGANIEVKNIFDKPPLPAKAVENLLNQCLKADGKHYPEEDDYKVLFDYEILVPNKIQTSTEKVTKNDDLPLTELTVEDECEIVIPKSSFCQLNAEMEFLFYLSKSEEHRYLLKHPIITSFLLLKWYRVRFSYYVNLMFYTLYVIFLNAYILVEVENAENDQDLLMNLANGSLPVRTQFLLISLTILLSYLLIRELVQFIMCPRQYIKNAENLLDWSLIILTSLTLFVKISNSDWRKSVTVMTVLLSWAELVLVTGRLPRLSRNIQMLKTVSWTFLRFLIWYSLLIISFGISFYTLFHDARVDKEGENIFEDLGRALFKTFIMMTGEFNSDDKIPFKSTNVTGHILFMLFVFLIAIVLLNLLTGLAVSDTQAIQNNADILSVISRIRLVYEIESMMLGWHHKIFLLGIFRPFAYRLENWVKAISLFPPSVHSKHVCVLPNKGNNIITPHEDGVKCKMDVEILGAAMNIIGSRNRATDIDLIKNRLDAIEKCQSANSQILNVILTKLDEIQTK</sequence>
<dbReference type="SMART" id="SM00248">
    <property type="entry name" value="ANK"/>
    <property type="match status" value="11"/>
</dbReference>
<comment type="subcellular location">
    <subcellularLocation>
        <location evidence="1">Membrane</location>
        <topology evidence="1">Multi-pass membrane protein</topology>
    </subcellularLocation>
</comment>
<keyword evidence="6 12" id="KW-1133">Transmembrane helix</keyword>